<dbReference type="PROSITE" id="PS51257">
    <property type="entry name" value="PROKAR_LIPOPROTEIN"/>
    <property type="match status" value="1"/>
</dbReference>
<dbReference type="Pfam" id="PF11827">
    <property type="entry name" value="DUF3347"/>
    <property type="match status" value="1"/>
</dbReference>
<proteinExistence type="predicted"/>
<comment type="caution">
    <text evidence="4">The sequence shown here is derived from an EMBL/GenBank/DDBJ whole genome shotgun (WGS) entry which is preliminary data.</text>
</comment>
<organism evidence="4 5">
    <name type="scientific">Chitinophaga flava</name>
    <dbReference type="NCBI Taxonomy" id="2259036"/>
    <lineage>
        <taxon>Bacteria</taxon>
        <taxon>Pseudomonadati</taxon>
        <taxon>Bacteroidota</taxon>
        <taxon>Chitinophagia</taxon>
        <taxon>Chitinophagales</taxon>
        <taxon>Chitinophagaceae</taxon>
        <taxon>Chitinophaga</taxon>
    </lineage>
</organism>
<dbReference type="EMBL" id="QFFJ01000001">
    <property type="protein sequence ID" value="RBL91095.1"/>
    <property type="molecule type" value="Genomic_DNA"/>
</dbReference>
<evidence type="ECO:0000313" key="5">
    <source>
        <dbReference type="Proteomes" id="UP000253410"/>
    </source>
</evidence>
<dbReference type="OrthoDB" id="5513217at2"/>
<feature type="signal peptide" evidence="2">
    <location>
        <begin position="1"/>
        <end position="26"/>
    </location>
</feature>
<feature type="region of interest" description="Disordered" evidence="1">
    <location>
        <begin position="25"/>
        <end position="45"/>
    </location>
</feature>
<dbReference type="InterPro" id="IPR021782">
    <property type="entry name" value="DUF3347"/>
</dbReference>
<feature type="domain" description="DUF3347" evidence="3">
    <location>
        <begin position="60"/>
        <end position="137"/>
    </location>
</feature>
<feature type="chain" id="PRO_5016842587" description="DUF3347 domain-containing protein" evidence="2">
    <location>
        <begin position="27"/>
        <end position="183"/>
    </location>
</feature>
<accession>A0A365XZV5</accession>
<name>A0A365XZV5_9BACT</name>
<evidence type="ECO:0000256" key="1">
    <source>
        <dbReference type="SAM" id="MobiDB-lite"/>
    </source>
</evidence>
<keyword evidence="2" id="KW-0732">Signal</keyword>
<sequence>MTTFLKAGLSVMAAALLAACGNSKTAAPDKPDSSGQQSAPVTQAAKPAGLQLKDDQLNAVYLQYQQLSAALINGDEAAARIAANAIEAGAKGISGAEKLVSTAAGIMAAPHLDAQRTAYATLSNDLITLVKKSGISSGSLYIDYCPMALNDKGGYWLSNDSGIKNPYFGDKMLTCGEVKETIQ</sequence>
<gene>
    <name evidence="4" type="ORF">DF182_00295</name>
</gene>
<protein>
    <recommendedName>
        <fullName evidence="3">DUF3347 domain-containing protein</fullName>
    </recommendedName>
</protein>
<reference evidence="4 5" key="1">
    <citation type="submission" date="2018-05" db="EMBL/GenBank/DDBJ databases">
        <title>Chitinophaga sp. K3CV102501T nov., isolated from isolated from a monsoon evergreen broad-leaved forest soil.</title>
        <authorList>
            <person name="Lv Y."/>
        </authorList>
    </citation>
    <scope>NUCLEOTIDE SEQUENCE [LARGE SCALE GENOMIC DNA]</scope>
    <source>
        <strain evidence="4 5">GDMCC 1.1325</strain>
    </source>
</reference>
<dbReference type="RefSeq" id="WP_113613696.1">
    <property type="nucleotide sequence ID" value="NZ_QFFJ01000001.1"/>
</dbReference>
<dbReference type="AlphaFoldDB" id="A0A365XZV5"/>
<evidence type="ECO:0000256" key="2">
    <source>
        <dbReference type="SAM" id="SignalP"/>
    </source>
</evidence>
<keyword evidence="5" id="KW-1185">Reference proteome</keyword>
<evidence type="ECO:0000313" key="4">
    <source>
        <dbReference type="EMBL" id="RBL91095.1"/>
    </source>
</evidence>
<dbReference type="Proteomes" id="UP000253410">
    <property type="component" value="Unassembled WGS sequence"/>
</dbReference>
<evidence type="ECO:0000259" key="3">
    <source>
        <dbReference type="Pfam" id="PF11827"/>
    </source>
</evidence>